<dbReference type="RefSeq" id="WP_345167032.1">
    <property type="nucleotide sequence ID" value="NZ_BAABGX010000002.1"/>
</dbReference>
<dbReference type="InterPro" id="IPR011990">
    <property type="entry name" value="TPR-like_helical_dom_sf"/>
</dbReference>
<evidence type="ECO:0000256" key="1">
    <source>
        <dbReference type="SAM" id="SignalP"/>
    </source>
</evidence>
<protein>
    <recommendedName>
        <fullName evidence="4">Tetratricopeptide repeat-containing protein</fullName>
    </recommendedName>
</protein>
<evidence type="ECO:0000313" key="2">
    <source>
        <dbReference type="EMBL" id="GAA4309515.1"/>
    </source>
</evidence>
<dbReference type="Proteomes" id="UP001501844">
    <property type="component" value="Unassembled WGS sequence"/>
</dbReference>
<keyword evidence="3" id="KW-1185">Reference proteome</keyword>
<reference evidence="3" key="1">
    <citation type="journal article" date="2019" name="Int. J. Syst. Evol. Microbiol.">
        <title>The Global Catalogue of Microorganisms (GCM) 10K type strain sequencing project: providing services to taxonomists for standard genome sequencing and annotation.</title>
        <authorList>
            <consortium name="The Broad Institute Genomics Platform"/>
            <consortium name="The Broad Institute Genome Sequencing Center for Infectious Disease"/>
            <person name="Wu L."/>
            <person name="Ma J."/>
        </authorList>
    </citation>
    <scope>NUCLEOTIDE SEQUENCE [LARGE SCALE GENOMIC DNA]</scope>
    <source>
        <strain evidence="3">JCM 17917</strain>
    </source>
</reference>
<keyword evidence="1" id="KW-0732">Signal</keyword>
<gene>
    <name evidence="2" type="ORF">GCM10023183_26730</name>
</gene>
<accession>A0ABP8FRW7</accession>
<comment type="caution">
    <text evidence="2">The sequence shown here is derived from an EMBL/GenBank/DDBJ whole genome shotgun (WGS) entry which is preliminary data.</text>
</comment>
<feature type="chain" id="PRO_5047084110" description="Tetratricopeptide repeat-containing protein" evidence="1">
    <location>
        <begin position="20"/>
        <end position="475"/>
    </location>
</feature>
<evidence type="ECO:0008006" key="4">
    <source>
        <dbReference type="Google" id="ProtNLM"/>
    </source>
</evidence>
<dbReference type="EMBL" id="BAABGX010000002">
    <property type="protein sequence ID" value="GAA4309515.1"/>
    <property type="molecule type" value="Genomic_DNA"/>
</dbReference>
<name>A0ABP8FRW7_9BACT</name>
<evidence type="ECO:0000313" key="3">
    <source>
        <dbReference type="Proteomes" id="UP001501844"/>
    </source>
</evidence>
<dbReference type="Gene3D" id="1.25.40.10">
    <property type="entry name" value="Tetratricopeptide repeat domain"/>
    <property type="match status" value="1"/>
</dbReference>
<organism evidence="2 3">
    <name type="scientific">Nibribacter koreensis</name>
    <dbReference type="NCBI Taxonomy" id="1084519"/>
    <lineage>
        <taxon>Bacteria</taxon>
        <taxon>Pseudomonadati</taxon>
        <taxon>Bacteroidota</taxon>
        <taxon>Cytophagia</taxon>
        <taxon>Cytophagales</taxon>
        <taxon>Hymenobacteraceae</taxon>
        <taxon>Nibribacter</taxon>
    </lineage>
</organism>
<sequence>MKSRLLLVLSLVVSTWAQAQNSTFSIKPTNPQAGQEVNILYNPAGTVLANASAITALAYVYDGSKPKMQEVTLHKVGTNWQGWITPATGIDGVVLQFRSEDVYENNGGKGYNFFLHTAKKQPVPDALHGLAAAYIEWGATVGINPNPVAGLKLIEQEVTQYPHQARAVINTKLNGLSAAYDGEERKQQMAAELEAFTQYKGLSGKELRMLATFYHAIGNSDKAADYNSRAKVLDPKVGTENERLDFFNQEKNPDKRIALGLAFVKDYPIHTEVANVVSSVASLYAKKQKWVEFENLLKQYPFANMFEVYIAAAQSLHETGQNNAKAKELAWKAYQLAMNEVNEPTGAKDNLITSADWRTKRENSLGEVANVCAAILIKEGDKATATKYMAKAYQYTRGMNSSINERYVQVLAASPNKAEAQKTIESIVATGNTNSKVKQVLKDLYVSTGNSAASFDAYWIQVEAPAREKMKTALQ</sequence>
<proteinExistence type="predicted"/>
<feature type="signal peptide" evidence="1">
    <location>
        <begin position="1"/>
        <end position="19"/>
    </location>
</feature>